<evidence type="ECO:0000256" key="5">
    <source>
        <dbReference type="PROSITE-ProRule" id="PRU00284"/>
    </source>
</evidence>
<evidence type="ECO:0000259" key="7">
    <source>
        <dbReference type="PROSITE" id="PS50111"/>
    </source>
</evidence>
<evidence type="ECO:0000313" key="10">
    <source>
        <dbReference type="Proteomes" id="UP000780875"/>
    </source>
</evidence>
<sequence>MKNFRWTVGRRIAGITAIALSSTLLVTAVAWVAAGSVEHDAERARAHADARALLQSLDGRSSELKVDAFKGVTFADVSSAQADVDDDTGQVADMIAGLRKLDLDPDDEARIDDIEAAFADYTSSIKQFVDAAATDQDGQRAKAEDIQKANDKMDVVLGDAVDSIGKDSVSASDALLSTVQSLKVKILLFALLGLLVASAAAWLISRSLVVPLRAAIDALQRFARGDLTHRLPEESTGCVGDLETAFNESIESVSAIVRTVAGSADAVAAASEELSASSHQIAAGAEETSVQAGVVSGAADEVSRNVQTVAAGSEEMSASIREIAQSANDAARVASEAVSMVEKTNETVGKLGTSSEEIGAVVKTITSIAEQTNLLALNATIEAARAGEAGKGFAVVANEVKELAQETARATEDIARRVEAIQNDTTGAVAAIGEVAAIIGSINDYQLTIASAVEEQTATTNEMSRNVADASTGSGEIATNITSVATAADSTTQAVNQTLSAIEELARMSGDLRVQVSRFTIA</sequence>
<dbReference type="CDD" id="cd06225">
    <property type="entry name" value="HAMP"/>
    <property type="match status" value="1"/>
</dbReference>
<keyword evidence="1 6" id="KW-0812">Transmembrane</keyword>
<dbReference type="PANTHER" id="PTHR32089:SF112">
    <property type="entry name" value="LYSOZYME-LIKE PROTEIN-RELATED"/>
    <property type="match status" value="1"/>
</dbReference>
<feature type="domain" description="HAMP" evidence="8">
    <location>
        <begin position="206"/>
        <end position="258"/>
    </location>
</feature>
<dbReference type="EMBL" id="JAIQZJ010000010">
    <property type="protein sequence ID" value="MBZ5739838.1"/>
    <property type="molecule type" value="Genomic_DNA"/>
</dbReference>
<proteinExistence type="inferred from homology"/>
<reference evidence="9 10" key="1">
    <citation type="submission" date="2021-09" db="EMBL/GenBank/DDBJ databases">
        <title>Whole genome sequence of Nocardioides sp. GBK3QG-3.</title>
        <authorList>
            <person name="Tuo L."/>
        </authorList>
    </citation>
    <scope>NUCLEOTIDE SEQUENCE [LARGE SCALE GENOMIC DNA]</scope>
    <source>
        <strain evidence="9 10">GBK3QG-3</strain>
    </source>
</reference>
<dbReference type="SMART" id="SM00283">
    <property type="entry name" value="MA"/>
    <property type="match status" value="1"/>
</dbReference>
<dbReference type="Pfam" id="PF00672">
    <property type="entry name" value="HAMP"/>
    <property type="match status" value="1"/>
</dbReference>
<dbReference type="PROSITE" id="PS50885">
    <property type="entry name" value="HAMP"/>
    <property type="match status" value="1"/>
</dbReference>
<dbReference type="InterPro" id="IPR004089">
    <property type="entry name" value="MCPsignal_dom"/>
</dbReference>
<dbReference type="PANTHER" id="PTHR32089">
    <property type="entry name" value="METHYL-ACCEPTING CHEMOTAXIS PROTEIN MCPB"/>
    <property type="match status" value="1"/>
</dbReference>
<dbReference type="PROSITE" id="PS50111">
    <property type="entry name" value="CHEMOTAXIS_TRANSDUC_2"/>
    <property type="match status" value="1"/>
</dbReference>
<dbReference type="SMART" id="SM00304">
    <property type="entry name" value="HAMP"/>
    <property type="match status" value="2"/>
</dbReference>
<name>A0ABS7UFP6_9ACTN</name>
<feature type="transmembrane region" description="Helical" evidence="6">
    <location>
        <begin position="12"/>
        <end position="34"/>
    </location>
</feature>
<feature type="domain" description="Methyl-accepting transducer" evidence="7">
    <location>
        <begin position="263"/>
        <end position="506"/>
    </location>
</feature>
<evidence type="ECO:0000256" key="6">
    <source>
        <dbReference type="SAM" id="Phobius"/>
    </source>
</evidence>
<keyword evidence="6" id="KW-0472">Membrane</keyword>
<dbReference type="Pfam" id="PF00015">
    <property type="entry name" value="MCPsignal"/>
    <property type="match status" value="1"/>
</dbReference>
<evidence type="ECO:0000256" key="2">
    <source>
        <dbReference type="ARBA" id="ARBA00022989"/>
    </source>
</evidence>
<protein>
    <submittedName>
        <fullName evidence="9">Methyl-accepting chemotaxis protein</fullName>
    </submittedName>
</protein>
<gene>
    <name evidence="9" type="ORF">K8U61_16815</name>
</gene>
<comment type="similarity">
    <text evidence="4">Belongs to the methyl-accepting chemotaxis (MCP) protein family.</text>
</comment>
<evidence type="ECO:0000256" key="3">
    <source>
        <dbReference type="ARBA" id="ARBA00023224"/>
    </source>
</evidence>
<dbReference type="Gene3D" id="1.10.287.950">
    <property type="entry name" value="Methyl-accepting chemotaxis protein"/>
    <property type="match status" value="1"/>
</dbReference>
<comment type="caution">
    <text evidence="9">The sequence shown here is derived from an EMBL/GenBank/DDBJ whole genome shotgun (WGS) entry which is preliminary data.</text>
</comment>
<keyword evidence="3 5" id="KW-0807">Transducer</keyword>
<evidence type="ECO:0000259" key="8">
    <source>
        <dbReference type="PROSITE" id="PS50885"/>
    </source>
</evidence>
<keyword evidence="2 6" id="KW-1133">Transmembrane helix</keyword>
<dbReference type="RefSeq" id="WP_224124200.1">
    <property type="nucleotide sequence ID" value="NZ_JAIQZJ010000010.1"/>
</dbReference>
<evidence type="ECO:0000313" key="9">
    <source>
        <dbReference type="EMBL" id="MBZ5739838.1"/>
    </source>
</evidence>
<dbReference type="SUPFAM" id="SSF58104">
    <property type="entry name" value="Methyl-accepting chemotaxis protein (MCP) signaling domain"/>
    <property type="match status" value="1"/>
</dbReference>
<evidence type="ECO:0000256" key="4">
    <source>
        <dbReference type="ARBA" id="ARBA00029447"/>
    </source>
</evidence>
<feature type="transmembrane region" description="Helical" evidence="6">
    <location>
        <begin position="186"/>
        <end position="204"/>
    </location>
</feature>
<organism evidence="9 10">
    <name type="scientific">Nocardioides mangrovi</name>
    <dbReference type="NCBI Taxonomy" id="2874580"/>
    <lineage>
        <taxon>Bacteria</taxon>
        <taxon>Bacillati</taxon>
        <taxon>Actinomycetota</taxon>
        <taxon>Actinomycetes</taxon>
        <taxon>Propionibacteriales</taxon>
        <taxon>Nocardioidaceae</taxon>
        <taxon>Nocardioides</taxon>
    </lineage>
</organism>
<dbReference type="InterPro" id="IPR003660">
    <property type="entry name" value="HAMP_dom"/>
</dbReference>
<accession>A0ABS7UFP6</accession>
<keyword evidence="10" id="KW-1185">Reference proteome</keyword>
<evidence type="ECO:0000256" key="1">
    <source>
        <dbReference type="ARBA" id="ARBA00022692"/>
    </source>
</evidence>
<dbReference type="Proteomes" id="UP000780875">
    <property type="component" value="Unassembled WGS sequence"/>
</dbReference>